<comment type="cofactor">
    <cofactor evidence="1">
        <name>Mo-bis(molybdopterin guanine dinucleotide)</name>
        <dbReference type="ChEBI" id="CHEBI:60539"/>
    </cofactor>
</comment>
<comment type="similarity">
    <text evidence="2">Belongs to the prokaryotic molybdopterin-containing oxidoreductase family.</text>
</comment>
<dbReference type="Gene3D" id="3.40.50.740">
    <property type="match status" value="1"/>
</dbReference>
<dbReference type="EC" id="1.7.2.3" evidence="10"/>
<evidence type="ECO:0000256" key="2">
    <source>
        <dbReference type="ARBA" id="ARBA00010312"/>
    </source>
</evidence>
<sequence>MWGTLEYMSSRHVSHWGVYDAHRSPDGTDIESVTPWSEDTAPSALLGNVPGSVTRPSRVQRPAVRRRWWEHGPGPDRERGRAGSDQDWITPGWDEVLDRLADELRRVYRDHGAQAVFGGSYGWASAGRFHHAQSQLHRFLNTLGGYTRGVNTYSTGASEVLFPHILTDESALAQFASTWDVVAEHTETLIAFGGVPVKNTGIDAGGAGDHPTGQALDALHSRGANLVVVSPLRDDLPGARWVPISPGTDTALMLAMTHVLLEENLADSEFLEKYCSGADTYANYILGRSDGEPKSARWAEEITGIKAEEIQALARLAAQTRTLVTVSWSLQRARHGEQPMWAALALAAHLGQIGLPGGGFASGYGSMNKPGCSPTPLRFPALPQGQNPVGEFIPVAKISDLLLHPGEEFTYDGGTYTYPDIRLVWWAGGNPFHHHQDLGRLTNAFTRPDTIIVSDPYWTSTARHADIVLPSTTTFERDDIGGARSGARLTPMRALVSRYCEARDDYDIYSALAERLEVGEVFTENRDAQEWLRHLYGIFEQDVTQGRITPPGMEVPELPSFEEFWDGEGIDLPRLGPIVAFEDFRTDPVENPLPTPSGRIELTSETIAALELPDCPGHPTWLAPTEYLGANYANTFPLLLLANQPAARLHSQLDDGATSVASKVAGREPIRLNPADAAARGIDTGDVVLVSNDRGACLAGAILSDAVRQNVVQLSTGAWFDPYDPQVHGPEAGQAGLRVGTCVHGNPNVLTADVATSGLSQGCTGQHVLVEVVRWDGPVPEVSVHEAPC</sequence>
<feature type="domain" description="Molybdopterin oxidoreductase" evidence="7">
    <location>
        <begin position="58"/>
        <end position="515"/>
    </location>
</feature>
<dbReference type="Proteomes" id="UP000242637">
    <property type="component" value="Chromosome 1"/>
</dbReference>
<proteinExistence type="inferred from homology"/>
<dbReference type="Pfam" id="PF00384">
    <property type="entry name" value="Molybdopterin"/>
    <property type="match status" value="1"/>
</dbReference>
<dbReference type="Pfam" id="PF01568">
    <property type="entry name" value="Molydop_binding"/>
    <property type="match status" value="1"/>
</dbReference>
<evidence type="ECO:0000313" key="10">
    <source>
        <dbReference type="EMBL" id="SNV22050.1"/>
    </source>
</evidence>
<evidence type="ECO:0000256" key="6">
    <source>
        <dbReference type="ARBA" id="ARBA00023002"/>
    </source>
</evidence>
<dbReference type="InterPro" id="IPR009010">
    <property type="entry name" value="Asp_de-COase-like_dom_sf"/>
</dbReference>
<keyword evidence="6 10" id="KW-0560">Oxidoreductase</keyword>
<dbReference type="EMBL" id="LT906453">
    <property type="protein sequence ID" value="SNV22050.1"/>
    <property type="molecule type" value="Genomic_DNA"/>
</dbReference>
<keyword evidence="5" id="KW-0574">Periplasm</keyword>
<dbReference type="GO" id="GO:0009061">
    <property type="term" value="P:anaerobic respiration"/>
    <property type="evidence" value="ECO:0007669"/>
    <property type="project" value="TreeGrafter"/>
</dbReference>
<dbReference type="GO" id="GO:0050626">
    <property type="term" value="F:trimethylamine-N-oxide reductase (cytochrome c) activity"/>
    <property type="evidence" value="ECO:0007669"/>
    <property type="project" value="UniProtKB-EC"/>
</dbReference>
<dbReference type="GO" id="GO:0043546">
    <property type="term" value="F:molybdopterin cofactor binding"/>
    <property type="evidence" value="ECO:0007669"/>
    <property type="project" value="InterPro"/>
</dbReference>
<dbReference type="InterPro" id="IPR041460">
    <property type="entry name" value="Molybdopterin_N"/>
</dbReference>
<evidence type="ECO:0000259" key="8">
    <source>
        <dbReference type="Pfam" id="PF01568"/>
    </source>
</evidence>
<dbReference type="InterPro" id="IPR006655">
    <property type="entry name" value="Mopterin_OxRdtase_prok_CS"/>
</dbReference>
<dbReference type="PROSITE" id="PS00490">
    <property type="entry name" value="MOLYBDOPTERIN_PROK_2"/>
    <property type="match status" value="1"/>
</dbReference>
<dbReference type="SUPFAM" id="SSF50692">
    <property type="entry name" value="ADC-like"/>
    <property type="match status" value="1"/>
</dbReference>
<dbReference type="PROSITE" id="PS00932">
    <property type="entry name" value="MOLYBDOPTERIN_PROK_3"/>
    <property type="match status" value="1"/>
</dbReference>
<reference evidence="10 11" key="1">
    <citation type="submission" date="2017-06" db="EMBL/GenBank/DDBJ databases">
        <authorList>
            <consortium name="Pathogen Informatics"/>
        </authorList>
    </citation>
    <scope>NUCLEOTIDE SEQUENCE [LARGE SCALE GENOMIC DNA]</scope>
    <source>
        <strain evidence="10 11">NCTC13039</strain>
    </source>
</reference>
<dbReference type="GO" id="GO:0030288">
    <property type="term" value="C:outer membrane-bounded periplasmic space"/>
    <property type="evidence" value="ECO:0007669"/>
    <property type="project" value="TreeGrafter"/>
</dbReference>
<dbReference type="AlphaFoldDB" id="A0A239VJN6"/>
<evidence type="ECO:0000256" key="3">
    <source>
        <dbReference type="ARBA" id="ARBA00022505"/>
    </source>
</evidence>
<dbReference type="SUPFAM" id="SSF53706">
    <property type="entry name" value="Formate dehydrogenase/DMSO reductase, domains 1-3"/>
    <property type="match status" value="1"/>
</dbReference>
<evidence type="ECO:0000256" key="1">
    <source>
        <dbReference type="ARBA" id="ARBA00001942"/>
    </source>
</evidence>
<dbReference type="GO" id="GO:0009055">
    <property type="term" value="F:electron transfer activity"/>
    <property type="evidence" value="ECO:0007669"/>
    <property type="project" value="TreeGrafter"/>
</dbReference>
<dbReference type="Gene3D" id="3.40.228.10">
    <property type="entry name" value="Dimethylsulfoxide Reductase, domain 2"/>
    <property type="match status" value="1"/>
</dbReference>
<evidence type="ECO:0000256" key="5">
    <source>
        <dbReference type="ARBA" id="ARBA00022764"/>
    </source>
</evidence>
<dbReference type="STRING" id="1121387.GCA_000429885_01875"/>
<name>A0A239VJN6_9MICO</name>
<dbReference type="GO" id="GO:0030151">
    <property type="term" value="F:molybdenum ion binding"/>
    <property type="evidence" value="ECO:0007669"/>
    <property type="project" value="TreeGrafter"/>
</dbReference>
<keyword evidence="4" id="KW-0479">Metal-binding</keyword>
<dbReference type="PANTHER" id="PTHR43742">
    <property type="entry name" value="TRIMETHYLAMINE-N-OXIDE REDUCTASE"/>
    <property type="match status" value="1"/>
</dbReference>
<dbReference type="KEGG" id="dco:SAMEA4475696_1434"/>
<dbReference type="InterPro" id="IPR006656">
    <property type="entry name" value="Mopterin_OxRdtase"/>
</dbReference>
<dbReference type="InterPro" id="IPR041954">
    <property type="entry name" value="CT_DMSOR/BSOR/TMAOR"/>
</dbReference>
<dbReference type="InterPro" id="IPR006657">
    <property type="entry name" value="MoPterin_dinucl-bd_dom"/>
</dbReference>
<organism evidence="10 11">
    <name type="scientific">Dermatophilus congolensis</name>
    <dbReference type="NCBI Taxonomy" id="1863"/>
    <lineage>
        <taxon>Bacteria</taxon>
        <taxon>Bacillati</taxon>
        <taxon>Actinomycetota</taxon>
        <taxon>Actinomycetes</taxon>
        <taxon>Micrococcales</taxon>
        <taxon>Dermatophilaceae</taxon>
        <taxon>Dermatophilus</taxon>
    </lineage>
</organism>
<keyword evidence="11" id="KW-1185">Reference proteome</keyword>
<dbReference type="Gene3D" id="3.90.55.10">
    <property type="entry name" value="Dimethylsulfoxide Reductase, domain 3"/>
    <property type="match status" value="1"/>
</dbReference>
<dbReference type="CDD" id="cd02793">
    <property type="entry name" value="MopB_CT_DMSOR-BSOR-TMAOR"/>
    <property type="match status" value="1"/>
</dbReference>
<evidence type="ECO:0000259" key="7">
    <source>
        <dbReference type="Pfam" id="PF00384"/>
    </source>
</evidence>
<evidence type="ECO:0000259" key="9">
    <source>
        <dbReference type="Pfam" id="PF18364"/>
    </source>
</evidence>
<protein>
    <submittedName>
        <fullName evidence="10">Dimethyl sulfoxide/trimethylamine N-oxide reductase</fullName>
        <ecNumber evidence="10">1.7.2.3</ecNumber>
    </submittedName>
</protein>
<dbReference type="Pfam" id="PF18364">
    <property type="entry name" value="Molybdopterin_N"/>
    <property type="match status" value="1"/>
</dbReference>
<accession>A0A239VJN6</accession>
<evidence type="ECO:0000256" key="4">
    <source>
        <dbReference type="ARBA" id="ARBA00022723"/>
    </source>
</evidence>
<evidence type="ECO:0000313" key="11">
    <source>
        <dbReference type="Proteomes" id="UP000242637"/>
    </source>
</evidence>
<dbReference type="PANTHER" id="PTHR43742:SF10">
    <property type="entry name" value="TRIMETHYLAMINE-N-OXIDE REDUCTASE 2"/>
    <property type="match status" value="1"/>
</dbReference>
<feature type="domain" description="Molybdopterin dinucleotide-binding" evidence="8">
    <location>
        <begin position="638"/>
        <end position="764"/>
    </location>
</feature>
<keyword evidence="3" id="KW-0500">Molybdenum</keyword>
<dbReference type="InterPro" id="IPR050612">
    <property type="entry name" value="Prok_Mopterin_Oxidored"/>
</dbReference>
<feature type="domain" description="Molybdopterin oxidoreductase N-terminal" evidence="9">
    <location>
        <begin position="12"/>
        <end position="53"/>
    </location>
</feature>
<dbReference type="Gene3D" id="2.40.40.20">
    <property type="match status" value="1"/>
</dbReference>
<gene>
    <name evidence="10" type="primary">dmsA_2</name>
    <name evidence="10" type="ORF">SAMEA4475696_01434</name>
</gene>